<comment type="caution">
    <text evidence="1">The sequence shown here is derived from an EMBL/GenBank/DDBJ whole genome shotgun (WGS) entry which is preliminary data.</text>
</comment>
<proteinExistence type="predicted"/>
<name>A0A645BYZ9_9ZZZZ</name>
<sequence length="120" mass="14099">MLKESSYIENCIVVGENQKFASALIIPDFNRLHFWAAKYNLHYSNNDELISLAEVQKKINSEIEKVNRKLAPFEHIKRAKLINDEWTPINGMLSQTLKLKRNNIKTKYFDTINDIFKLDN</sequence>
<evidence type="ECO:0008006" key="2">
    <source>
        <dbReference type="Google" id="ProtNLM"/>
    </source>
</evidence>
<dbReference type="PANTHER" id="PTHR43813:SF1">
    <property type="entry name" value="ACYL-ACTIVATING ENZYME 16, CHLOROPLASTIC-RELATED"/>
    <property type="match status" value="1"/>
</dbReference>
<evidence type="ECO:0000313" key="1">
    <source>
        <dbReference type="EMBL" id="MPM70720.1"/>
    </source>
</evidence>
<reference evidence="1" key="1">
    <citation type="submission" date="2019-08" db="EMBL/GenBank/DDBJ databases">
        <authorList>
            <person name="Kucharzyk K."/>
            <person name="Murdoch R.W."/>
            <person name="Higgins S."/>
            <person name="Loffler F."/>
        </authorList>
    </citation>
    <scope>NUCLEOTIDE SEQUENCE</scope>
</reference>
<dbReference type="PANTHER" id="PTHR43813">
    <property type="entry name" value="ACYL-ACTIVATING ENZYME 16, CHLOROPLASTIC-RELATED"/>
    <property type="match status" value="1"/>
</dbReference>
<accession>A0A645BYZ9</accession>
<dbReference type="Pfam" id="PF23562">
    <property type="entry name" value="AMP-binding_C_3"/>
    <property type="match status" value="1"/>
</dbReference>
<dbReference type="AlphaFoldDB" id="A0A645BYZ9"/>
<dbReference type="EMBL" id="VSSQ01023644">
    <property type="protein sequence ID" value="MPM70720.1"/>
    <property type="molecule type" value="Genomic_DNA"/>
</dbReference>
<dbReference type="InterPro" id="IPR052987">
    <property type="entry name" value="Chloroplast_AMP-bd_Enzymes"/>
</dbReference>
<gene>
    <name evidence="1" type="ORF">SDC9_117678</name>
</gene>
<protein>
    <recommendedName>
        <fullName evidence="2">Long-chain-fatty-acid--CoA ligase FadD15</fullName>
    </recommendedName>
</protein>
<organism evidence="1">
    <name type="scientific">bioreactor metagenome</name>
    <dbReference type="NCBI Taxonomy" id="1076179"/>
    <lineage>
        <taxon>unclassified sequences</taxon>
        <taxon>metagenomes</taxon>
        <taxon>ecological metagenomes</taxon>
    </lineage>
</organism>